<dbReference type="VEuPathDB" id="FungiDB:SPPG_02103"/>
<feature type="region of interest" description="Disordered" evidence="2">
    <location>
        <begin position="193"/>
        <end position="238"/>
    </location>
</feature>
<dbReference type="Pfam" id="PF00071">
    <property type="entry name" value="Ras"/>
    <property type="match status" value="1"/>
</dbReference>
<dbReference type="PROSITE" id="PS51419">
    <property type="entry name" value="RAB"/>
    <property type="match status" value="1"/>
</dbReference>
<dbReference type="EMBL" id="KQ257452">
    <property type="protein sequence ID" value="KND03034.1"/>
    <property type="molecule type" value="Genomic_DNA"/>
</dbReference>
<dbReference type="SMART" id="SM00173">
    <property type="entry name" value="RAS"/>
    <property type="match status" value="1"/>
</dbReference>
<dbReference type="PROSITE" id="PS51421">
    <property type="entry name" value="RAS"/>
    <property type="match status" value="1"/>
</dbReference>
<dbReference type="AlphaFoldDB" id="A0A0L0HQF2"/>
<dbReference type="SMART" id="SM00174">
    <property type="entry name" value="RHO"/>
    <property type="match status" value="1"/>
</dbReference>
<dbReference type="Proteomes" id="UP000053201">
    <property type="component" value="Unassembled WGS sequence"/>
</dbReference>
<dbReference type="SMART" id="SM00175">
    <property type="entry name" value="RAB"/>
    <property type="match status" value="1"/>
</dbReference>
<dbReference type="InterPro" id="IPR050209">
    <property type="entry name" value="Rab_GTPases_membrane_traffic"/>
</dbReference>
<protein>
    <submittedName>
        <fullName evidence="3">Small GTP-binding protein domain</fullName>
    </submittedName>
</protein>
<dbReference type="GO" id="GO:0003924">
    <property type="term" value="F:GTPase activity"/>
    <property type="evidence" value="ECO:0007669"/>
    <property type="project" value="InterPro"/>
</dbReference>
<dbReference type="eggNOG" id="KOG0087">
    <property type="taxonomic scope" value="Eukaryota"/>
</dbReference>
<dbReference type="InParanoid" id="A0A0L0HQF2"/>
<dbReference type="PRINTS" id="PR00449">
    <property type="entry name" value="RASTRNSFRMNG"/>
</dbReference>
<dbReference type="GO" id="GO:0005525">
    <property type="term" value="F:GTP binding"/>
    <property type="evidence" value="ECO:0007669"/>
    <property type="project" value="InterPro"/>
</dbReference>
<accession>A0A0L0HQF2</accession>
<proteinExistence type="inferred from homology"/>
<feature type="compositionally biased region" description="Low complexity" evidence="2">
    <location>
        <begin position="206"/>
        <end position="219"/>
    </location>
</feature>
<dbReference type="FunFam" id="3.40.50.300:FF:001447">
    <property type="entry name" value="Ras-related protein Rab-1B"/>
    <property type="match status" value="1"/>
</dbReference>
<evidence type="ECO:0000256" key="2">
    <source>
        <dbReference type="SAM" id="MobiDB-lite"/>
    </source>
</evidence>
<name>A0A0L0HQF2_SPIPD</name>
<gene>
    <name evidence="3" type="ORF">SPPG_02103</name>
</gene>
<dbReference type="Gene3D" id="3.40.50.300">
    <property type="entry name" value="P-loop containing nucleotide triphosphate hydrolases"/>
    <property type="match status" value="1"/>
</dbReference>
<keyword evidence="4" id="KW-1185">Reference proteome</keyword>
<reference evidence="3 4" key="1">
    <citation type="submission" date="2009-08" db="EMBL/GenBank/DDBJ databases">
        <title>The Genome Sequence of Spizellomyces punctatus strain DAOM BR117.</title>
        <authorList>
            <consortium name="The Broad Institute Genome Sequencing Platform"/>
            <person name="Russ C."/>
            <person name="Cuomo C."/>
            <person name="Shea T."/>
            <person name="Young S.K."/>
            <person name="Zeng Q."/>
            <person name="Koehrsen M."/>
            <person name="Haas B."/>
            <person name="Borodovsky M."/>
            <person name="Guigo R."/>
            <person name="Alvarado L."/>
            <person name="Berlin A."/>
            <person name="Bochicchio J."/>
            <person name="Borenstein D."/>
            <person name="Chapman S."/>
            <person name="Chen Z."/>
            <person name="Engels R."/>
            <person name="Freedman E."/>
            <person name="Gellesch M."/>
            <person name="Goldberg J."/>
            <person name="Griggs A."/>
            <person name="Gujja S."/>
            <person name="Heiman D."/>
            <person name="Hepburn T."/>
            <person name="Howarth C."/>
            <person name="Jen D."/>
            <person name="Larson L."/>
            <person name="Lewis B."/>
            <person name="Mehta T."/>
            <person name="Park D."/>
            <person name="Pearson M."/>
            <person name="Roberts A."/>
            <person name="Saif S."/>
            <person name="Shenoy N."/>
            <person name="Sisk P."/>
            <person name="Stolte C."/>
            <person name="Sykes S."/>
            <person name="Thomson T."/>
            <person name="Walk T."/>
            <person name="White J."/>
            <person name="Yandava C."/>
            <person name="Burger G."/>
            <person name="Gray M.W."/>
            <person name="Holland P.W.H."/>
            <person name="King N."/>
            <person name="Lang F.B.F."/>
            <person name="Roger A.J."/>
            <person name="Ruiz-Trillo I."/>
            <person name="Lander E."/>
            <person name="Nusbaum C."/>
        </authorList>
    </citation>
    <scope>NUCLEOTIDE SEQUENCE [LARGE SCALE GENOMIC DNA]</scope>
    <source>
        <strain evidence="3 4">DAOM BR117</strain>
    </source>
</reference>
<dbReference type="GeneID" id="27685720"/>
<feature type="region of interest" description="Disordered" evidence="2">
    <location>
        <begin position="262"/>
        <end position="282"/>
    </location>
</feature>
<organism evidence="3 4">
    <name type="scientific">Spizellomyces punctatus (strain DAOM BR117)</name>
    <dbReference type="NCBI Taxonomy" id="645134"/>
    <lineage>
        <taxon>Eukaryota</taxon>
        <taxon>Fungi</taxon>
        <taxon>Fungi incertae sedis</taxon>
        <taxon>Chytridiomycota</taxon>
        <taxon>Chytridiomycota incertae sedis</taxon>
        <taxon>Chytridiomycetes</taxon>
        <taxon>Spizellomycetales</taxon>
        <taxon>Spizellomycetaceae</taxon>
        <taxon>Spizellomyces</taxon>
    </lineage>
</organism>
<dbReference type="InterPro" id="IPR005225">
    <property type="entry name" value="Small_GTP-bd"/>
</dbReference>
<dbReference type="OrthoDB" id="2118982at2759"/>
<comment type="similarity">
    <text evidence="1">Belongs to the small GTPase superfamily. Rab family.</text>
</comment>
<dbReference type="InterPro" id="IPR027417">
    <property type="entry name" value="P-loop_NTPase"/>
</dbReference>
<evidence type="ECO:0000256" key="1">
    <source>
        <dbReference type="ARBA" id="ARBA00006270"/>
    </source>
</evidence>
<dbReference type="OMA" id="HTIYHTP"/>
<dbReference type="STRING" id="645134.A0A0L0HQF2"/>
<feature type="region of interest" description="Disordered" evidence="2">
    <location>
        <begin position="336"/>
        <end position="362"/>
    </location>
</feature>
<evidence type="ECO:0000313" key="3">
    <source>
        <dbReference type="EMBL" id="KND03034.1"/>
    </source>
</evidence>
<evidence type="ECO:0000313" key="4">
    <source>
        <dbReference type="Proteomes" id="UP000053201"/>
    </source>
</evidence>
<dbReference type="SMART" id="SM00176">
    <property type="entry name" value="RAN"/>
    <property type="match status" value="1"/>
</dbReference>
<sequence length="362" mass="39001">MWAFTNERELNETIIKVMVLGDSGAGKSQLFQRLLGKPFNPSSKPTAGIDFGTLTVKIASGKIIKAQIVDTSGLERFRSIIQSYWNLATGAIIVYDVTSMDSFNAVRKWVRDFKSKQGNKGIEPVIMIVGNKVDRAKSERQVPTHEAQAYALAQGFLFMETSASENRNVDLAFNVLLTDIYYSIAESSAAPVKVNPPQGGMGSSHPVSPQPRSSSLQPSETLLSPPNTPDSESGPRHRSFDERLFDQAKAFFSWMGSGEGSFEKKDVHSGDSQLQRKEGEDNTAQAVLASLKAKSVLPEKGKVPESVASSLGGSVASAIRGRLGSIGYDGQLVSSAAEPAETTKLSRSQTMLVRPSAGRGRA</sequence>
<dbReference type="NCBIfam" id="TIGR00231">
    <property type="entry name" value="small_GTP"/>
    <property type="match status" value="1"/>
</dbReference>
<dbReference type="RefSeq" id="XP_016611073.1">
    <property type="nucleotide sequence ID" value="XM_016750405.1"/>
</dbReference>
<feature type="compositionally biased region" description="Polar residues" evidence="2">
    <location>
        <begin position="220"/>
        <end position="231"/>
    </location>
</feature>
<feature type="compositionally biased region" description="Basic and acidic residues" evidence="2">
    <location>
        <begin position="262"/>
        <end position="280"/>
    </location>
</feature>
<dbReference type="InterPro" id="IPR001806">
    <property type="entry name" value="Small_GTPase"/>
</dbReference>
<dbReference type="PANTHER" id="PTHR47979">
    <property type="entry name" value="DRAB11-RELATED"/>
    <property type="match status" value="1"/>
</dbReference>
<dbReference type="SUPFAM" id="SSF52540">
    <property type="entry name" value="P-loop containing nucleoside triphosphate hydrolases"/>
    <property type="match status" value="1"/>
</dbReference>